<organism evidence="3 4">
    <name type="scientific">Catenuloplanes niger</name>
    <dbReference type="NCBI Taxonomy" id="587534"/>
    <lineage>
        <taxon>Bacteria</taxon>
        <taxon>Bacillati</taxon>
        <taxon>Actinomycetota</taxon>
        <taxon>Actinomycetes</taxon>
        <taxon>Micromonosporales</taxon>
        <taxon>Micromonosporaceae</taxon>
        <taxon>Catenuloplanes</taxon>
    </lineage>
</organism>
<evidence type="ECO:0000256" key="1">
    <source>
        <dbReference type="SAM" id="MobiDB-lite"/>
    </source>
</evidence>
<dbReference type="RefSeq" id="WP_310424916.1">
    <property type="nucleotide sequence ID" value="NZ_JAVDYC010000001.1"/>
</dbReference>
<feature type="region of interest" description="Disordered" evidence="1">
    <location>
        <begin position="1"/>
        <end position="20"/>
    </location>
</feature>
<protein>
    <recommendedName>
        <fullName evidence="2">BON domain-containing protein</fullName>
    </recommendedName>
</protein>
<evidence type="ECO:0000313" key="4">
    <source>
        <dbReference type="Proteomes" id="UP001183629"/>
    </source>
</evidence>
<reference evidence="3 4" key="1">
    <citation type="submission" date="2023-07" db="EMBL/GenBank/DDBJ databases">
        <title>Sequencing the genomes of 1000 actinobacteria strains.</title>
        <authorList>
            <person name="Klenk H.-P."/>
        </authorList>
    </citation>
    <scope>NUCLEOTIDE SEQUENCE [LARGE SCALE GENOMIC DNA]</scope>
    <source>
        <strain evidence="3 4">DSM 44711</strain>
    </source>
</reference>
<feature type="domain" description="BON" evidence="2">
    <location>
        <begin position="24"/>
        <end position="91"/>
    </location>
</feature>
<dbReference type="AlphaFoldDB" id="A0AAE3ZX56"/>
<accession>A0AAE3ZX56</accession>
<dbReference type="InterPro" id="IPR007055">
    <property type="entry name" value="BON_dom"/>
</dbReference>
<dbReference type="EMBL" id="JAVDYC010000001">
    <property type="protein sequence ID" value="MDR7327532.1"/>
    <property type="molecule type" value="Genomic_DNA"/>
</dbReference>
<evidence type="ECO:0000313" key="3">
    <source>
        <dbReference type="EMBL" id="MDR7327532.1"/>
    </source>
</evidence>
<sequence length="138" mass="14621">MAALPLPDDGTGEEAPRPRGISGLDVRLTYQVAHDLLADDRTRHERIVVAVRDGVAILSGRAGAEVREVAGGIALRSTGVRNVCKRIDAPDTGVTVERHRFDAIVAGLVSEPPRWARRPPAVSRTGALVTAVLSAAVF</sequence>
<comment type="caution">
    <text evidence="3">The sequence shown here is derived from an EMBL/GenBank/DDBJ whole genome shotgun (WGS) entry which is preliminary data.</text>
</comment>
<gene>
    <name evidence="3" type="ORF">J2S44_007782</name>
</gene>
<dbReference type="PROSITE" id="PS50914">
    <property type="entry name" value="BON"/>
    <property type="match status" value="1"/>
</dbReference>
<name>A0AAE3ZX56_9ACTN</name>
<dbReference type="Proteomes" id="UP001183629">
    <property type="component" value="Unassembled WGS sequence"/>
</dbReference>
<keyword evidence="4" id="KW-1185">Reference proteome</keyword>
<evidence type="ECO:0000259" key="2">
    <source>
        <dbReference type="PROSITE" id="PS50914"/>
    </source>
</evidence>
<proteinExistence type="predicted"/>